<reference evidence="1" key="1">
    <citation type="submission" date="2020-05" db="EMBL/GenBank/DDBJ databases">
        <title>Large-scale comparative analyses of tick genomes elucidate their genetic diversity and vector capacities.</title>
        <authorList>
            <person name="Jia N."/>
            <person name="Wang J."/>
            <person name="Shi W."/>
            <person name="Du L."/>
            <person name="Sun Y."/>
            <person name="Zhan W."/>
            <person name="Jiang J."/>
            <person name="Wang Q."/>
            <person name="Zhang B."/>
            <person name="Ji P."/>
            <person name="Sakyi L.B."/>
            <person name="Cui X."/>
            <person name="Yuan T."/>
            <person name="Jiang B."/>
            <person name="Yang W."/>
            <person name="Lam T.T.-Y."/>
            <person name="Chang Q."/>
            <person name="Ding S."/>
            <person name="Wang X."/>
            <person name="Zhu J."/>
            <person name="Ruan X."/>
            <person name="Zhao L."/>
            <person name="Wei J."/>
            <person name="Que T."/>
            <person name="Du C."/>
            <person name="Cheng J."/>
            <person name="Dai P."/>
            <person name="Han X."/>
            <person name="Huang E."/>
            <person name="Gao Y."/>
            <person name="Liu J."/>
            <person name="Shao H."/>
            <person name="Ye R."/>
            <person name="Li L."/>
            <person name="Wei W."/>
            <person name="Wang X."/>
            <person name="Wang C."/>
            <person name="Yang T."/>
            <person name="Huo Q."/>
            <person name="Li W."/>
            <person name="Guo W."/>
            <person name="Chen H."/>
            <person name="Zhou L."/>
            <person name="Ni X."/>
            <person name="Tian J."/>
            <person name="Zhou Y."/>
            <person name="Sheng Y."/>
            <person name="Liu T."/>
            <person name="Pan Y."/>
            <person name="Xia L."/>
            <person name="Li J."/>
            <person name="Zhao F."/>
            <person name="Cao W."/>
        </authorList>
    </citation>
    <scope>NUCLEOTIDE SEQUENCE</scope>
    <source>
        <strain evidence="1">Dsil-2018</strain>
    </source>
</reference>
<evidence type="ECO:0000313" key="1">
    <source>
        <dbReference type="EMBL" id="KAH7952933.1"/>
    </source>
</evidence>
<accession>A0ACB8CUX7</accession>
<keyword evidence="2" id="KW-1185">Reference proteome</keyword>
<dbReference type="Proteomes" id="UP000821865">
    <property type="component" value="Chromosome 4"/>
</dbReference>
<sequence>MGDEGPPRPPDKASPAAVALSVGNRDITDYRLPDSSDSSTAAEMESDSDYTLVQSRHLKRKLRRTLSSSTAAAHSCVGRPEAPAPSAPAALGSPTPKMASASSQLNAAVTHNRFAALAMEDMELGADESNNTTAPSRTTEVLNNAGRTAVAVQGSDLNPRDTAGWKFTATKQVSQIQLQPQASKDTQNKSTSQFSESQAKKIVARVTKSSRLPVNLPKEEQKIIMRPRGGLCLARLEVDVVLSAVITAASVAKTEAMEDTICTNPTQNIIVVSTPDEERANKYATVRSLFIGGKNYETYAYRTAPHGTAKGVIRGIALDATDEEIQNDIVHPANPTALEAHRIGSTASLVILFQGTKVPRSVKYGPCRVPCGLYKQHYDVCRTCGRVGHRAHVCPTPETKICFACGAPNPAPGHAGQCKPCCKLCGGAHATGTEGCTRKYKVPFVVTQRRWEKKNNERSTLSQADFPDLPPPSRGQWKQQQEKQGERPGIQRERSLSRKRDKSRGRSASRGITTQEKMNFNQGRQPPARQLNWAQATRHQGMAHTNSAQDQINRALRQENEQLKRSLAELNARLNSFINAQNSQAPKQREHSSQQPKVDEAAPQPPAPNPPVPEEEKDNIEMEEQPCAENNTEPETGEADRSCGPAPKRRALEGARERRINMRLDRLEERQDQREAKIDRLDQKVGALEQRVGALEQKVDTLERKVDALDRKIDVIIQALVAAGIIPQPALNLTTHNG</sequence>
<proteinExistence type="predicted"/>
<gene>
    <name evidence="1" type="ORF">HPB49_002938</name>
</gene>
<protein>
    <submittedName>
        <fullName evidence="1">Uncharacterized protein</fullName>
    </submittedName>
</protein>
<organism evidence="1 2">
    <name type="scientific">Dermacentor silvarum</name>
    <name type="common">Tick</name>
    <dbReference type="NCBI Taxonomy" id="543639"/>
    <lineage>
        <taxon>Eukaryota</taxon>
        <taxon>Metazoa</taxon>
        <taxon>Ecdysozoa</taxon>
        <taxon>Arthropoda</taxon>
        <taxon>Chelicerata</taxon>
        <taxon>Arachnida</taxon>
        <taxon>Acari</taxon>
        <taxon>Parasitiformes</taxon>
        <taxon>Ixodida</taxon>
        <taxon>Ixodoidea</taxon>
        <taxon>Ixodidae</taxon>
        <taxon>Rhipicephalinae</taxon>
        <taxon>Dermacentor</taxon>
    </lineage>
</organism>
<name>A0ACB8CUX7_DERSI</name>
<evidence type="ECO:0000313" key="2">
    <source>
        <dbReference type="Proteomes" id="UP000821865"/>
    </source>
</evidence>
<comment type="caution">
    <text evidence="1">The sequence shown here is derived from an EMBL/GenBank/DDBJ whole genome shotgun (WGS) entry which is preliminary data.</text>
</comment>
<dbReference type="EMBL" id="CM023473">
    <property type="protein sequence ID" value="KAH7952933.1"/>
    <property type="molecule type" value="Genomic_DNA"/>
</dbReference>